<dbReference type="EMBL" id="VWMK01000017">
    <property type="protein sequence ID" value="KAA3761444.1"/>
    <property type="molecule type" value="Genomic_DNA"/>
</dbReference>
<gene>
    <name evidence="1" type="ORF">F3F73_16240</name>
</gene>
<reference evidence="1 2" key="1">
    <citation type="journal article" date="2019" name="Nat. Med.">
        <title>A library of human gut bacterial isolates paired with longitudinal multiomics data enables mechanistic microbiome research.</title>
        <authorList>
            <person name="Poyet M."/>
            <person name="Groussin M."/>
            <person name="Gibbons S.M."/>
            <person name="Avila-Pacheco J."/>
            <person name="Jiang X."/>
            <person name="Kearney S.M."/>
            <person name="Perrotta A.R."/>
            <person name="Berdy B."/>
            <person name="Zhao S."/>
            <person name="Lieberman T.D."/>
            <person name="Swanson P.K."/>
            <person name="Smith M."/>
            <person name="Roesemann S."/>
            <person name="Alexander J.E."/>
            <person name="Rich S.A."/>
            <person name="Livny J."/>
            <person name="Vlamakis H."/>
            <person name="Clish C."/>
            <person name="Bullock K."/>
            <person name="Deik A."/>
            <person name="Scott J."/>
            <person name="Pierce K.A."/>
            <person name="Xavier R.J."/>
            <person name="Alm E.J."/>
        </authorList>
    </citation>
    <scope>NUCLEOTIDE SEQUENCE [LARGE SCALE GENOMIC DNA]</scope>
    <source>
        <strain evidence="1 2">BIOML-A10</strain>
    </source>
</reference>
<evidence type="ECO:0000313" key="2">
    <source>
        <dbReference type="Proteomes" id="UP000422221"/>
    </source>
</evidence>
<organism evidence="1 2">
    <name type="scientific">Bacteroides salyersiae</name>
    <dbReference type="NCBI Taxonomy" id="291644"/>
    <lineage>
        <taxon>Bacteria</taxon>
        <taxon>Pseudomonadati</taxon>
        <taxon>Bacteroidota</taxon>
        <taxon>Bacteroidia</taxon>
        <taxon>Bacteroidales</taxon>
        <taxon>Bacteroidaceae</taxon>
        <taxon>Bacteroides</taxon>
    </lineage>
</organism>
<dbReference type="AlphaFoldDB" id="A0A7J4XFX9"/>
<proteinExistence type="predicted"/>
<dbReference type="RefSeq" id="WP_021935740.1">
    <property type="nucleotide sequence ID" value="NZ_CP083675.1"/>
</dbReference>
<dbReference type="Proteomes" id="UP000422221">
    <property type="component" value="Unassembled WGS sequence"/>
</dbReference>
<protein>
    <recommendedName>
        <fullName evidence="3">DUF2693 domain-containing protein</fullName>
    </recommendedName>
</protein>
<name>A0A7J4XFX9_9BACE</name>
<evidence type="ECO:0008006" key="3">
    <source>
        <dbReference type="Google" id="ProtNLM"/>
    </source>
</evidence>
<dbReference type="Pfam" id="PF10902">
    <property type="entry name" value="WYL_2"/>
    <property type="match status" value="1"/>
</dbReference>
<dbReference type="InterPro" id="IPR024401">
    <property type="entry name" value="WYL_prot"/>
</dbReference>
<comment type="caution">
    <text evidence="1">The sequence shown here is derived from an EMBL/GenBank/DDBJ whole genome shotgun (WGS) entry which is preliminary data.</text>
</comment>
<accession>A0A7J4XFX9</accession>
<evidence type="ECO:0000313" key="1">
    <source>
        <dbReference type="EMBL" id="KAA3761444.1"/>
    </source>
</evidence>
<sequence>MKNLTRTVSESEAMKRKWEKRIMQEKNYSENTAKWMAQHLEALLDYMQYGHAVIAFYKQNGKFKFVKATLRYYEAEFHKKYNPANVEAAVVYWDIDEQGWRTFQMENFLEWKVMG</sequence>